<dbReference type="STRING" id="159449.B4N89_01860"/>
<comment type="caution">
    <text evidence="1">The sequence shown here is derived from an EMBL/GenBank/DDBJ whole genome shotgun (WGS) entry which is preliminary data.</text>
</comment>
<dbReference type="AlphaFoldDB" id="A0A1T3P6L7"/>
<gene>
    <name evidence="1" type="ORF">B4N89_01860</name>
</gene>
<reference evidence="1 2" key="1">
    <citation type="submission" date="2017-03" db="EMBL/GenBank/DDBJ databases">
        <title>Draft genome sequence of Streptomyces scabrisporus NF3, endophyte isolated from Amphipterygium adstringens.</title>
        <authorList>
            <person name="Vazquez M."/>
            <person name="Ceapa C.D."/>
            <person name="Rodriguez Luna D."/>
            <person name="Sanchez Esquivel S."/>
        </authorList>
    </citation>
    <scope>NUCLEOTIDE SEQUENCE [LARGE SCALE GENOMIC DNA]</scope>
    <source>
        <strain evidence="1 2">NF3</strain>
    </source>
</reference>
<evidence type="ECO:0008006" key="3">
    <source>
        <dbReference type="Google" id="ProtNLM"/>
    </source>
</evidence>
<evidence type="ECO:0000313" key="1">
    <source>
        <dbReference type="EMBL" id="OPC84748.1"/>
    </source>
</evidence>
<dbReference type="InterPro" id="IPR029068">
    <property type="entry name" value="Glyas_Bleomycin-R_OHBP_Dase"/>
</dbReference>
<name>A0A1T3P6L7_9ACTN</name>
<organism evidence="1 2">
    <name type="scientific">Embleya scabrispora</name>
    <dbReference type="NCBI Taxonomy" id="159449"/>
    <lineage>
        <taxon>Bacteria</taxon>
        <taxon>Bacillati</taxon>
        <taxon>Actinomycetota</taxon>
        <taxon>Actinomycetes</taxon>
        <taxon>Kitasatosporales</taxon>
        <taxon>Streptomycetaceae</taxon>
        <taxon>Embleya</taxon>
    </lineage>
</organism>
<dbReference type="EMBL" id="MWQN01000001">
    <property type="protein sequence ID" value="OPC84748.1"/>
    <property type="molecule type" value="Genomic_DNA"/>
</dbReference>
<accession>A0A1T3P6L7</accession>
<evidence type="ECO:0000313" key="2">
    <source>
        <dbReference type="Proteomes" id="UP000190037"/>
    </source>
</evidence>
<proteinExistence type="predicted"/>
<dbReference type="OrthoDB" id="1492945at2"/>
<dbReference type="Proteomes" id="UP000190037">
    <property type="component" value="Unassembled WGS sequence"/>
</dbReference>
<dbReference type="Gene3D" id="3.10.180.10">
    <property type="entry name" value="2,3-Dihydroxybiphenyl 1,2-Dioxygenase, domain 1"/>
    <property type="match status" value="1"/>
</dbReference>
<dbReference type="SUPFAM" id="SSF54593">
    <property type="entry name" value="Glyoxalase/Bleomycin resistance protein/Dihydroxybiphenyl dioxygenase"/>
    <property type="match status" value="1"/>
</dbReference>
<keyword evidence="2" id="KW-1185">Reference proteome</keyword>
<protein>
    <recommendedName>
        <fullName evidence="3">Glyoxalase</fullName>
    </recommendedName>
</protein>
<sequence>MWRRSNDSSTLATPRAFIRVFVEPGGLEAAAGFYEELQGVERDMWFTFREFGIALAAVGGFLLIEGEPATVERFRSTTGTLLVPELAPYLDRLASAGAEITEPPRRVPTGSGFTARHADGTVVEYVEHRPTAEGR</sequence>